<keyword evidence="2" id="KW-0479">Metal-binding</keyword>
<dbReference type="GO" id="GO:0006351">
    <property type="term" value="P:DNA-templated transcription"/>
    <property type="evidence" value="ECO:0007669"/>
    <property type="project" value="InterPro"/>
</dbReference>
<protein>
    <submittedName>
        <fullName evidence="7">DNA directed RNA polymerase</fullName>
    </submittedName>
</protein>
<dbReference type="GO" id="GO:0005736">
    <property type="term" value="C:RNA polymerase I complex"/>
    <property type="evidence" value="ECO:0007669"/>
    <property type="project" value="TreeGrafter"/>
</dbReference>
<feature type="compositionally biased region" description="Basic and acidic residues" evidence="6">
    <location>
        <begin position="1"/>
        <end position="10"/>
    </location>
</feature>
<dbReference type="Proteomes" id="UP000274822">
    <property type="component" value="Unassembled WGS sequence"/>
</dbReference>
<dbReference type="EMBL" id="RBNJ01001965">
    <property type="protein sequence ID" value="RUS32571.1"/>
    <property type="molecule type" value="Genomic_DNA"/>
</dbReference>
<comment type="subcellular location">
    <subcellularLocation>
        <location evidence="1">Nucleus</location>
    </subcellularLocation>
</comment>
<keyword evidence="8" id="KW-1185">Reference proteome</keyword>
<dbReference type="PANTHER" id="PTHR12056">
    <property type="entry name" value="DNA-DIRECTED RNA POLYMERASES I, II, AND III"/>
    <property type="match status" value="1"/>
</dbReference>
<keyword evidence="4" id="KW-0539">Nucleus</keyword>
<evidence type="ECO:0000256" key="5">
    <source>
        <dbReference type="ARBA" id="ARBA00025770"/>
    </source>
</evidence>
<name>A0A433QS37_9FUNG</name>
<dbReference type="FunFam" id="2.20.28.30:FF:000002">
    <property type="entry name" value="DNA-directed RNA polymerases II, IV and V subunit 12"/>
    <property type="match status" value="1"/>
</dbReference>
<dbReference type="GO" id="GO:0003677">
    <property type="term" value="F:DNA binding"/>
    <property type="evidence" value="ECO:0007669"/>
    <property type="project" value="InterPro"/>
</dbReference>
<evidence type="ECO:0000256" key="3">
    <source>
        <dbReference type="ARBA" id="ARBA00022833"/>
    </source>
</evidence>
<dbReference type="PANTHER" id="PTHR12056:SF2">
    <property type="entry name" value="GEO11084P1"/>
    <property type="match status" value="1"/>
</dbReference>
<dbReference type="InterPro" id="IPR006591">
    <property type="entry name" value="RNAP_P/RPABC4"/>
</dbReference>
<sequence length="92" mass="10553">MLKNLVHPEQRLQPPNMNQQPAIRQPPQQMTYICADCGSENQIKPREPIRCQDCGHRIMYKKRTRRIFADLGCLTLYSGSVRGSIGGRTNLK</sequence>
<comment type="caution">
    <text evidence="7">The sequence shown here is derived from an EMBL/GenBank/DDBJ whole genome shotgun (WGS) entry which is preliminary data.</text>
</comment>
<feature type="compositionally biased region" description="Polar residues" evidence="6">
    <location>
        <begin position="13"/>
        <end position="25"/>
    </location>
</feature>
<dbReference type="Gene3D" id="2.20.28.30">
    <property type="entry name" value="RNA polymerase ii, chain L"/>
    <property type="match status" value="1"/>
</dbReference>
<dbReference type="InterPro" id="IPR029040">
    <property type="entry name" value="RPABC4/Spt4"/>
</dbReference>
<gene>
    <name evidence="7" type="ORF">BC938DRAFT_475056</name>
</gene>
<dbReference type="AlphaFoldDB" id="A0A433QS37"/>
<evidence type="ECO:0000256" key="2">
    <source>
        <dbReference type="ARBA" id="ARBA00022723"/>
    </source>
</evidence>
<dbReference type="GO" id="GO:0005665">
    <property type="term" value="C:RNA polymerase II, core complex"/>
    <property type="evidence" value="ECO:0007669"/>
    <property type="project" value="TreeGrafter"/>
</dbReference>
<dbReference type="SUPFAM" id="SSF63393">
    <property type="entry name" value="RNA polymerase subunits"/>
    <property type="match status" value="1"/>
</dbReference>
<proteinExistence type="inferred from homology"/>
<accession>A0A433QS37</accession>
<dbReference type="GO" id="GO:0003899">
    <property type="term" value="F:DNA-directed RNA polymerase activity"/>
    <property type="evidence" value="ECO:0007669"/>
    <property type="project" value="InterPro"/>
</dbReference>
<comment type="similarity">
    <text evidence="5">Belongs to the archaeal Rpo12/eukaryotic RPC10 RNA polymerase subunit family.</text>
</comment>
<organism evidence="7 8">
    <name type="scientific">Jimgerdemannia flammicorona</name>
    <dbReference type="NCBI Taxonomy" id="994334"/>
    <lineage>
        <taxon>Eukaryota</taxon>
        <taxon>Fungi</taxon>
        <taxon>Fungi incertae sedis</taxon>
        <taxon>Mucoromycota</taxon>
        <taxon>Mucoromycotina</taxon>
        <taxon>Endogonomycetes</taxon>
        <taxon>Endogonales</taxon>
        <taxon>Endogonaceae</taxon>
        <taxon>Jimgerdemannia</taxon>
    </lineage>
</organism>
<evidence type="ECO:0000256" key="6">
    <source>
        <dbReference type="SAM" id="MobiDB-lite"/>
    </source>
</evidence>
<dbReference type="Pfam" id="PF03604">
    <property type="entry name" value="Zn_ribbon_RPAB4"/>
    <property type="match status" value="1"/>
</dbReference>
<evidence type="ECO:0000256" key="4">
    <source>
        <dbReference type="ARBA" id="ARBA00023242"/>
    </source>
</evidence>
<keyword evidence="3" id="KW-0862">Zinc</keyword>
<dbReference type="GO" id="GO:0008270">
    <property type="term" value="F:zinc ion binding"/>
    <property type="evidence" value="ECO:0007669"/>
    <property type="project" value="InterPro"/>
</dbReference>
<reference evidence="7 8" key="1">
    <citation type="journal article" date="2018" name="New Phytol.">
        <title>Phylogenomics of Endogonaceae and evolution of mycorrhizas within Mucoromycota.</title>
        <authorList>
            <person name="Chang Y."/>
            <person name="Desiro A."/>
            <person name="Na H."/>
            <person name="Sandor L."/>
            <person name="Lipzen A."/>
            <person name="Clum A."/>
            <person name="Barry K."/>
            <person name="Grigoriev I.V."/>
            <person name="Martin F.M."/>
            <person name="Stajich J.E."/>
            <person name="Smith M.E."/>
            <person name="Bonito G."/>
            <person name="Spatafora J.W."/>
        </authorList>
    </citation>
    <scope>NUCLEOTIDE SEQUENCE [LARGE SCALE GENOMIC DNA]</scope>
    <source>
        <strain evidence="7 8">AD002</strain>
    </source>
</reference>
<dbReference type="InterPro" id="IPR039747">
    <property type="entry name" value="RPABC4"/>
</dbReference>
<dbReference type="SMART" id="SM00659">
    <property type="entry name" value="RPOLCX"/>
    <property type="match status" value="1"/>
</dbReference>
<feature type="region of interest" description="Disordered" evidence="6">
    <location>
        <begin position="1"/>
        <end position="25"/>
    </location>
</feature>
<dbReference type="GO" id="GO:0005666">
    <property type="term" value="C:RNA polymerase III complex"/>
    <property type="evidence" value="ECO:0007669"/>
    <property type="project" value="TreeGrafter"/>
</dbReference>
<evidence type="ECO:0000256" key="1">
    <source>
        <dbReference type="ARBA" id="ARBA00004123"/>
    </source>
</evidence>
<evidence type="ECO:0000313" key="8">
    <source>
        <dbReference type="Proteomes" id="UP000274822"/>
    </source>
</evidence>
<evidence type="ECO:0000313" key="7">
    <source>
        <dbReference type="EMBL" id="RUS32571.1"/>
    </source>
</evidence>